<feature type="transmembrane region" description="Helical" evidence="8">
    <location>
        <begin position="593"/>
        <end position="612"/>
    </location>
</feature>
<dbReference type="GO" id="GO:0012505">
    <property type="term" value="C:endomembrane system"/>
    <property type="evidence" value="ECO:0007669"/>
    <property type="project" value="UniProtKB-SubCell"/>
</dbReference>
<dbReference type="InterPro" id="IPR018393">
    <property type="entry name" value="NADHpl_OxRdtase_5_subgr"/>
</dbReference>
<proteinExistence type="predicted"/>
<evidence type="ECO:0000256" key="6">
    <source>
        <dbReference type="ARBA" id="ARBA00025811"/>
    </source>
</evidence>
<dbReference type="AlphaFoldDB" id="A0A2P5T2R7"/>
<dbReference type="GO" id="GO:0042773">
    <property type="term" value="P:ATP synthesis coupled electron transport"/>
    <property type="evidence" value="ECO:0007669"/>
    <property type="project" value="InterPro"/>
</dbReference>
<feature type="domain" description="NADH-Ubiquinone oxidoreductase (complex I) chain 5 N-terminal" evidence="10">
    <location>
        <begin position="67"/>
        <end position="117"/>
    </location>
</feature>
<comment type="function">
    <text evidence="5">NDH-1 shuttles electrons from NADH, via FMN and iron-sulfur (Fe-S) centers, to quinones in the respiratory chain. Couples the redox reaction to proton translocation (for every two electrons transferred, four hydrogen ions are translocated across the cytoplasmic membrane), and thus conserves the redox energy in a proton gradient.</text>
</comment>
<comment type="subunit">
    <text evidence="6">Composed of 13 different subunits. Subunits NuoA, H, J, K, L, M, N constitute the membrane sector of the complex.</text>
</comment>
<evidence type="ECO:0000259" key="10">
    <source>
        <dbReference type="Pfam" id="PF00662"/>
    </source>
</evidence>
<feature type="transmembrane region" description="Helical" evidence="8">
    <location>
        <begin position="306"/>
        <end position="324"/>
    </location>
</feature>
<comment type="caution">
    <text evidence="11">The sequence shown here is derived from an EMBL/GenBank/DDBJ whole genome shotgun (WGS) entry which is preliminary data.</text>
</comment>
<dbReference type="Gene3D" id="1.20.5.2700">
    <property type="match status" value="1"/>
</dbReference>
<dbReference type="GO" id="GO:0003954">
    <property type="term" value="F:NADH dehydrogenase activity"/>
    <property type="evidence" value="ECO:0007669"/>
    <property type="project" value="TreeGrafter"/>
</dbReference>
<dbReference type="PRINTS" id="PR01434">
    <property type="entry name" value="NADHDHGNASE5"/>
</dbReference>
<dbReference type="OrthoDB" id="9811798at2"/>
<feature type="transmembrane region" description="Helical" evidence="8">
    <location>
        <begin position="330"/>
        <end position="353"/>
    </location>
</feature>
<sequence length="613" mass="68850">MNLIYLTILFPLLGFLLLSFSCGYWSDKISAIIGMCSVGLSGILTIFIGYDFFVHNQASFSQVLWNWVNINNFSINIKLMLDGLSLTMLCIVTGIGFLVHLFSTWYMKGQEGHSRFFAYTNLFIASMIMLVLANNLMLIFLGWECVGFCSYLLIGFYYTNLNNCKAAIKAFITTRIGDVFLIIALFLIYNKLGTLNLDEISKLIINYSNNDHIFKWITFLLLAGAIGKSAQFPLQTWLPDAMVGPTPASALIHAATMVTAGVYLIARTHYLFLLAPQILNLAGIIGAITLIIASFSALVQTDIKRILAYSTISQIGYMFLALGVKAWDSAILHLLTHAFFKALMFLSAGSLILSCNHEQNIFKMGGLRKKIPFIYACFLVSGSSLAAFPLVTSGFYSKEKIIFSALVNGNNVLMLAGLFGTLLTSIYTFRMIFTVFHGKENIIINHKINQYKGFNYYAPLILLLLLSTFIGSLVTLPLKNVFPINNVHSTSKWTLEIISSILIIIGILISRALYIKKYKLVNNIINNLSNNFIFVLCYRGWGFDFIYYNLFIKPYILIASFLKKDPLNKLVNSLSFLFNFINKGLLISENGYLRWYILSISIGTLVLMILILI</sequence>
<evidence type="ECO:0000256" key="3">
    <source>
        <dbReference type="ARBA" id="ARBA00022989"/>
    </source>
</evidence>
<keyword evidence="2 7" id="KW-0812">Transmembrane</keyword>
<dbReference type="InterPro" id="IPR001516">
    <property type="entry name" value="Proton_antipo_N"/>
</dbReference>
<feature type="transmembrane region" description="Helical" evidence="8">
    <location>
        <begin position="6"/>
        <end position="25"/>
    </location>
</feature>
<dbReference type="GO" id="GO:0015990">
    <property type="term" value="P:electron transport coupled proton transport"/>
    <property type="evidence" value="ECO:0007669"/>
    <property type="project" value="TreeGrafter"/>
</dbReference>
<feature type="domain" description="NADH:quinone oxidoreductase/Mrp antiporter transmembrane" evidence="9">
    <location>
        <begin position="133"/>
        <end position="424"/>
    </location>
</feature>
<dbReference type="Pfam" id="PF00662">
    <property type="entry name" value="Proton_antipo_N"/>
    <property type="match status" value="1"/>
</dbReference>
<dbReference type="GO" id="GO:0008137">
    <property type="term" value="F:NADH dehydrogenase (ubiquinone) activity"/>
    <property type="evidence" value="ECO:0007669"/>
    <property type="project" value="InterPro"/>
</dbReference>
<evidence type="ECO:0000256" key="5">
    <source>
        <dbReference type="ARBA" id="ARBA00025189"/>
    </source>
</evidence>
<feature type="transmembrane region" description="Helical" evidence="8">
    <location>
        <begin position="116"/>
        <end position="133"/>
    </location>
</feature>
<keyword evidence="3 8" id="KW-1133">Transmembrane helix</keyword>
<feature type="transmembrane region" description="Helical" evidence="8">
    <location>
        <begin position="373"/>
        <end position="392"/>
    </location>
</feature>
<feature type="transmembrane region" description="Helical" evidence="8">
    <location>
        <begin position="412"/>
        <end position="433"/>
    </location>
</feature>
<feature type="transmembrane region" description="Helical" evidence="8">
    <location>
        <begin position="32"/>
        <end position="53"/>
    </location>
</feature>
<feature type="transmembrane region" description="Helical" evidence="8">
    <location>
        <begin position="170"/>
        <end position="189"/>
    </location>
</feature>
<reference evidence="11 12" key="1">
    <citation type="journal article" date="2018" name="Genome Biol. Evol.">
        <title>Cladogenesis and Genomic Streamlining in Extracellular Endosymbionts of Tropical Stink Bugs.</title>
        <authorList>
            <person name="Otero-Bravo A."/>
            <person name="Goffredi S."/>
            <person name="Sabree Z.L."/>
        </authorList>
    </citation>
    <scope>NUCLEOTIDE SEQUENCE [LARGE SCALE GENOMIC DNA]</scope>
    <source>
        <strain evidence="11 12">SoEO</strain>
    </source>
</reference>
<keyword evidence="4 8" id="KW-0472">Membrane</keyword>
<dbReference type="InterPro" id="IPR001750">
    <property type="entry name" value="ND/Mrp_TM"/>
</dbReference>
<dbReference type="PANTHER" id="PTHR42829:SF2">
    <property type="entry name" value="NADH-UBIQUINONE OXIDOREDUCTASE CHAIN 5"/>
    <property type="match status" value="1"/>
</dbReference>
<evidence type="ECO:0000256" key="1">
    <source>
        <dbReference type="ARBA" id="ARBA00004127"/>
    </source>
</evidence>
<dbReference type="PRINTS" id="PR01435">
    <property type="entry name" value="NPOXDRDTASE5"/>
</dbReference>
<evidence type="ECO:0000256" key="2">
    <source>
        <dbReference type="ARBA" id="ARBA00022692"/>
    </source>
</evidence>
<dbReference type="PANTHER" id="PTHR42829">
    <property type="entry name" value="NADH-UBIQUINONE OXIDOREDUCTASE CHAIN 5"/>
    <property type="match status" value="1"/>
</dbReference>
<dbReference type="NCBIfam" id="TIGR01974">
    <property type="entry name" value="NDH_I_L"/>
    <property type="match status" value="1"/>
</dbReference>
<accession>A0A2P5T2R7</accession>
<feature type="transmembrane region" description="Helical" evidence="8">
    <location>
        <begin position="454"/>
        <end position="473"/>
    </location>
</feature>
<dbReference type="NCBIfam" id="NF005141">
    <property type="entry name" value="PRK06590.1"/>
    <property type="match status" value="1"/>
</dbReference>
<dbReference type="EMBL" id="PDKR01000001">
    <property type="protein sequence ID" value="PPI88881.1"/>
    <property type="molecule type" value="Genomic_DNA"/>
</dbReference>
<feature type="transmembrane region" description="Helical" evidence="8">
    <location>
        <begin position="213"/>
        <end position="234"/>
    </location>
</feature>
<dbReference type="Pfam" id="PF00361">
    <property type="entry name" value="Proton_antipo_M"/>
    <property type="match status" value="1"/>
</dbReference>
<gene>
    <name evidence="11" type="ORF">CRV09_01065</name>
</gene>
<evidence type="ECO:0000259" key="9">
    <source>
        <dbReference type="Pfam" id="PF00361"/>
    </source>
</evidence>
<feature type="transmembrane region" description="Helical" evidence="8">
    <location>
        <begin position="246"/>
        <end position="266"/>
    </location>
</feature>
<evidence type="ECO:0000313" key="11">
    <source>
        <dbReference type="EMBL" id="PPI88881.1"/>
    </source>
</evidence>
<dbReference type="InterPro" id="IPR003945">
    <property type="entry name" value="NU5C-like"/>
</dbReference>
<feature type="transmembrane region" description="Helical" evidence="8">
    <location>
        <begin position="278"/>
        <end position="299"/>
    </location>
</feature>
<evidence type="ECO:0000313" key="12">
    <source>
        <dbReference type="Proteomes" id="UP000295937"/>
    </source>
</evidence>
<dbReference type="Proteomes" id="UP000295937">
    <property type="component" value="Unassembled WGS sequence"/>
</dbReference>
<dbReference type="RefSeq" id="WP_136132307.1">
    <property type="nucleotide sequence ID" value="NZ_PDKR01000001.1"/>
</dbReference>
<comment type="subcellular location">
    <subcellularLocation>
        <location evidence="1">Endomembrane system</location>
        <topology evidence="1">Multi-pass membrane protein</topology>
    </subcellularLocation>
    <subcellularLocation>
        <location evidence="7">Membrane</location>
        <topology evidence="7">Multi-pass membrane protein</topology>
    </subcellularLocation>
</comment>
<feature type="transmembrane region" description="Helical" evidence="8">
    <location>
        <begin position="493"/>
        <end position="514"/>
    </location>
</feature>
<feature type="transmembrane region" description="Helical" evidence="8">
    <location>
        <begin position="139"/>
        <end position="158"/>
    </location>
</feature>
<name>A0A2P5T2R7_9GAMM</name>
<protein>
    <submittedName>
        <fullName evidence="11">NADH-quinone oxidoreductase subunit L</fullName>
    </submittedName>
</protein>
<organism evidence="11 12">
    <name type="scientific">Candidatus Pantoea edessiphila</name>
    <dbReference type="NCBI Taxonomy" id="2044610"/>
    <lineage>
        <taxon>Bacteria</taxon>
        <taxon>Pseudomonadati</taxon>
        <taxon>Pseudomonadota</taxon>
        <taxon>Gammaproteobacteria</taxon>
        <taxon>Enterobacterales</taxon>
        <taxon>Erwiniaceae</taxon>
        <taxon>Pantoea</taxon>
    </lineage>
</organism>
<evidence type="ECO:0000256" key="7">
    <source>
        <dbReference type="RuleBase" id="RU000320"/>
    </source>
</evidence>
<feature type="transmembrane region" description="Helical" evidence="8">
    <location>
        <begin position="83"/>
        <end position="104"/>
    </location>
</feature>
<evidence type="ECO:0000256" key="8">
    <source>
        <dbReference type="SAM" id="Phobius"/>
    </source>
</evidence>
<dbReference type="GO" id="GO:0016020">
    <property type="term" value="C:membrane"/>
    <property type="evidence" value="ECO:0007669"/>
    <property type="project" value="UniProtKB-SubCell"/>
</dbReference>
<evidence type="ECO:0000256" key="4">
    <source>
        <dbReference type="ARBA" id="ARBA00023136"/>
    </source>
</evidence>